<keyword evidence="3" id="KW-1185">Reference proteome</keyword>
<keyword evidence="1" id="KW-1133">Transmembrane helix</keyword>
<keyword evidence="1" id="KW-0812">Transmembrane</keyword>
<organism evidence="2 3">
    <name type="scientific">Paenibacillus agricola</name>
    <dbReference type="NCBI Taxonomy" id="2716264"/>
    <lineage>
        <taxon>Bacteria</taxon>
        <taxon>Bacillati</taxon>
        <taxon>Bacillota</taxon>
        <taxon>Bacilli</taxon>
        <taxon>Bacillales</taxon>
        <taxon>Paenibacillaceae</taxon>
        <taxon>Paenibacillus</taxon>
    </lineage>
</organism>
<sequence length="78" mass="8963">MKFKSFIVTFATLVLTTGLLFLVGHTFTIPWLMFQHEYANNANGFFITTGSFVPLIIGLIVSFFAEKIYVYKYRQKLG</sequence>
<gene>
    <name evidence="2" type="ORF">G9U52_17605</name>
</gene>
<proteinExistence type="predicted"/>
<protein>
    <submittedName>
        <fullName evidence="2">Uncharacterized protein</fullName>
    </submittedName>
</protein>
<keyword evidence="1" id="KW-0472">Membrane</keyword>
<accession>A0ABX0J8L6</accession>
<name>A0ABX0J8L6_9BACL</name>
<dbReference type="EMBL" id="JAAOIW010000006">
    <property type="protein sequence ID" value="NHN31651.1"/>
    <property type="molecule type" value="Genomic_DNA"/>
</dbReference>
<comment type="caution">
    <text evidence="2">The sequence shown here is derived from an EMBL/GenBank/DDBJ whole genome shotgun (WGS) entry which is preliminary data.</text>
</comment>
<feature type="transmembrane region" description="Helical" evidence="1">
    <location>
        <begin position="45"/>
        <end position="65"/>
    </location>
</feature>
<dbReference type="RefSeq" id="WP_166151955.1">
    <property type="nucleotide sequence ID" value="NZ_JAAOIW010000006.1"/>
</dbReference>
<evidence type="ECO:0000313" key="3">
    <source>
        <dbReference type="Proteomes" id="UP001165962"/>
    </source>
</evidence>
<feature type="transmembrane region" description="Helical" evidence="1">
    <location>
        <begin position="7"/>
        <end position="33"/>
    </location>
</feature>
<dbReference type="Proteomes" id="UP001165962">
    <property type="component" value="Unassembled WGS sequence"/>
</dbReference>
<evidence type="ECO:0000313" key="2">
    <source>
        <dbReference type="EMBL" id="NHN31651.1"/>
    </source>
</evidence>
<evidence type="ECO:0000256" key="1">
    <source>
        <dbReference type="SAM" id="Phobius"/>
    </source>
</evidence>
<reference evidence="2" key="1">
    <citation type="submission" date="2020-03" db="EMBL/GenBank/DDBJ databases">
        <title>Draft sequencing of Paenibacilllus sp. S3N08.</title>
        <authorList>
            <person name="Kim D.-U."/>
        </authorList>
    </citation>
    <scope>NUCLEOTIDE SEQUENCE</scope>
    <source>
        <strain evidence="2">S3N08</strain>
    </source>
</reference>